<evidence type="ECO:0000313" key="11">
    <source>
        <dbReference type="Proteomes" id="UP000823865"/>
    </source>
</evidence>
<dbReference type="InterPro" id="IPR019554">
    <property type="entry name" value="Soluble_ligand-bd"/>
</dbReference>
<evidence type="ECO:0000256" key="1">
    <source>
        <dbReference type="ARBA" id="ARBA00022448"/>
    </source>
</evidence>
<comment type="similarity">
    <text evidence="8">Belongs to the 4Fe4S bacterial-type ferredoxin family. RnfC subfamily.</text>
</comment>
<dbReference type="Pfam" id="PF13375">
    <property type="entry name" value="RnfC_N"/>
    <property type="match status" value="1"/>
</dbReference>
<keyword evidence="8" id="KW-1278">Translocase</keyword>
<feature type="binding site" evidence="8">
    <location>
        <position position="377"/>
    </location>
    <ligand>
        <name>[4Fe-4S] cluster</name>
        <dbReference type="ChEBI" id="CHEBI:49883"/>
        <label>1</label>
    </ligand>
</feature>
<gene>
    <name evidence="10" type="primary">rsxC</name>
    <name evidence="8" type="synonym">rnfC</name>
    <name evidence="10" type="ORF">H9789_08320</name>
</gene>
<protein>
    <recommendedName>
        <fullName evidence="8">Ion-translocating oxidoreductase complex subunit C</fullName>
        <ecNumber evidence="8">7.-.-.-</ecNumber>
    </recommendedName>
    <alternativeName>
        <fullName evidence="8">Rnf electron transport complex subunit C</fullName>
    </alternativeName>
</protein>
<keyword evidence="5 8" id="KW-0249">Electron transport</keyword>
<dbReference type="GO" id="GO:0009055">
    <property type="term" value="F:electron transfer activity"/>
    <property type="evidence" value="ECO:0007669"/>
    <property type="project" value="InterPro"/>
</dbReference>
<sequence length="448" mass="47820">MKTFKIGGVHPAENKLTAEVPSRPAAIPAQAVFSMYQHIGSPAKPVVKKGDVVKVGTLLAEADGFVSAPIYSSVSGTVSKVDAIVDASGYRRPAIIVDVQGDEWEEEIDRSADLVTLVDRPELTSEEIVAQVKKAGIVGMGGATFPTHVKLTPPPGSKADCVVINGVECEPYLTADHRLMLEKTDEVLVGISLIMKAVKVEKAYVGIENNKPDAIARMQEKAARYPGIEIVPLKVKYPQGGEKQLIQAITGREVPPPPGLPIQVGVVVQNVGTAFAIYEAVMKNKPLVERMITVTGKPLARPANLWARIGTPMKALIDECGGMPEDCGKVIGGGPMMGKALMNLDVPVCKGSSGLLLMNDKESRRAAIQPCIRCAKCVGACPMGLEPYLLATASAFKKWDVVEANDIVSCIECGSCQFTCPSNRPMLDNIRIGKSTVMALIRARNAKK</sequence>
<dbReference type="PANTHER" id="PTHR43034:SF2">
    <property type="entry name" value="ION-TRANSLOCATING OXIDOREDUCTASE COMPLEX SUBUNIT C"/>
    <property type="match status" value="1"/>
</dbReference>
<dbReference type="InterPro" id="IPR017896">
    <property type="entry name" value="4Fe4S_Fe-S-bd"/>
</dbReference>
<evidence type="ECO:0000313" key="10">
    <source>
        <dbReference type="EMBL" id="MBU3853803.1"/>
    </source>
</evidence>
<dbReference type="Pfam" id="PF10531">
    <property type="entry name" value="SLBB"/>
    <property type="match status" value="1"/>
</dbReference>
<dbReference type="PROSITE" id="PS51379">
    <property type="entry name" value="4FE4S_FER_2"/>
    <property type="match status" value="1"/>
</dbReference>
<evidence type="ECO:0000256" key="4">
    <source>
        <dbReference type="ARBA" id="ARBA00022737"/>
    </source>
</evidence>
<dbReference type="Gene3D" id="3.40.50.11540">
    <property type="entry name" value="NADH-ubiquinone oxidoreductase 51kDa subunit"/>
    <property type="match status" value="1"/>
</dbReference>
<dbReference type="PROSITE" id="PS00198">
    <property type="entry name" value="4FE4S_FER_1"/>
    <property type="match status" value="1"/>
</dbReference>
<accession>A0A9E2P1J9</accession>
<evidence type="ECO:0000256" key="7">
    <source>
        <dbReference type="ARBA" id="ARBA00023014"/>
    </source>
</evidence>
<keyword evidence="2 8" id="KW-0004">4Fe-4S</keyword>
<dbReference type="InterPro" id="IPR017900">
    <property type="entry name" value="4Fe4S_Fe_S_CS"/>
</dbReference>
<keyword evidence="3 8" id="KW-0479">Metal-binding</keyword>
<dbReference type="InterPro" id="IPR026902">
    <property type="entry name" value="RnfC_N"/>
</dbReference>
<comment type="function">
    <text evidence="8">Part of a membrane-bound complex that couples electron transfer with translocation of ions across the membrane.</text>
</comment>
<dbReference type="Proteomes" id="UP000823865">
    <property type="component" value="Unassembled WGS sequence"/>
</dbReference>
<dbReference type="NCBIfam" id="NF003454">
    <property type="entry name" value="PRK05035.1"/>
    <property type="match status" value="1"/>
</dbReference>
<dbReference type="NCBIfam" id="TIGR01945">
    <property type="entry name" value="rnfC"/>
    <property type="match status" value="1"/>
</dbReference>
<dbReference type="GO" id="GO:0022900">
    <property type="term" value="P:electron transport chain"/>
    <property type="evidence" value="ECO:0007669"/>
    <property type="project" value="UniProtKB-UniRule"/>
</dbReference>
<feature type="binding site" evidence="8">
    <location>
        <position position="416"/>
    </location>
    <ligand>
        <name>[4Fe-4S] cluster</name>
        <dbReference type="ChEBI" id="CHEBI:49883"/>
        <label>2</label>
    </ligand>
</feature>
<dbReference type="InterPro" id="IPR011538">
    <property type="entry name" value="Nuo51_FMN-bd"/>
</dbReference>
<dbReference type="EC" id="7.-.-.-" evidence="8"/>
<evidence type="ECO:0000256" key="3">
    <source>
        <dbReference type="ARBA" id="ARBA00022723"/>
    </source>
</evidence>
<dbReference type="PANTHER" id="PTHR43034">
    <property type="entry name" value="ION-TRANSLOCATING OXIDOREDUCTASE COMPLEX SUBUNIT C"/>
    <property type="match status" value="1"/>
</dbReference>
<feature type="domain" description="4Fe-4S ferredoxin-type" evidence="9">
    <location>
        <begin position="400"/>
        <end position="430"/>
    </location>
</feature>
<proteinExistence type="inferred from homology"/>
<comment type="subunit">
    <text evidence="8">The complex is composed of six subunits: RnfA, RnfB, RnfC, RnfD, RnfE and RnfG.</text>
</comment>
<keyword evidence="8" id="KW-1003">Cell membrane</keyword>
<comment type="cofactor">
    <cofactor evidence="8">
        <name>[4Fe-4S] cluster</name>
        <dbReference type="ChEBI" id="CHEBI:49883"/>
    </cofactor>
    <text evidence="8">Binds 2 [4Fe-4S] clusters per subunit.</text>
</comment>
<feature type="binding site" evidence="8">
    <location>
        <position position="410"/>
    </location>
    <ligand>
        <name>[4Fe-4S] cluster</name>
        <dbReference type="ChEBI" id="CHEBI:49883"/>
        <label>2</label>
    </ligand>
</feature>
<dbReference type="HAMAP" id="MF_00461">
    <property type="entry name" value="RsxC_RnfC"/>
    <property type="match status" value="1"/>
</dbReference>
<keyword evidence="6 8" id="KW-0408">Iron</keyword>
<feature type="binding site" evidence="8">
    <location>
        <position position="413"/>
    </location>
    <ligand>
        <name>[4Fe-4S] cluster</name>
        <dbReference type="ChEBI" id="CHEBI:49883"/>
        <label>2</label>
    </ligand>
</feature>
<keyword evidence="1 8" id="KW-0813">Transport</keyword>
<evidence type="ECO:0000256" key="5">
    <source>
        <dbReference type="ARBA" id="ARBA00022982"/>
    </source>
</evidence>
<dbReference type="GO" id="GO:0046872">
    <property type="term" value="F:metal ion binding"/>
    <property type="evidence" value="ECO:0007669"/>
    <property type="project" value="UniProtKB-KW"/>
</dbReference>
<reference evidence="10" key="2">
    <citation type="submission" date="2021-04" db="EMBL/GenBank/DDBJ databases">
        <authorList>
            <person name="Gilroy R."/>
        </authorList>
    </citation>
    <scope>NUCLEOTIDE SEQUENCE</scope>
    <source>
        <strain evidence="10">G3-2149</strain>
    </source>
</reference>
<evidence type="ECO:0000256" key="2">
    <source>
        <dbReference type="ARBA" id="ARBA00022485"/>
    </source>
</evidence>
<feature type="binding site" evidence="8">
    <location>
        <position position="420"/>
    </location>
    <ligand>
        <name>[4Fe-4S] cluster</name>
        <dbReference type="ChEBI" id="CHEBI:49883"/>
        <label>1</label>
    </ligand>
</feature>
<dbReference type="GO" id="GO:0051539">
    <property type="term" value="F:4 iron, 4 sulfur cluster binding"/>
    <property type="evidence" value="ECO:0007669"/>
    <property type="project" value="UniProtKB-KW"/>
</dbReference>
<dbReference type="Pfam" id="PF01512">
    <property type="entry name" value="Complex1_51K"/>
    <property type="match status" value="1"/>
</dbReference>
<dbReference type="InterPro" id="IPR010208">
    <property type="entry name" value="Ion_transpt_RnfC/RsxC"/>
</dbReference>
<dbReference type="Pfam" id="PF12838">
    <property type="entry name" value="Fer4_7"/>
    <property type="match status" value="1"/>
</dbReference>
<feature type="binding site" evidence="8">
    <location>
        <position position="374"/>
    </location>
    <ligand>
        <name>[4Fe-4S] cluster</name>
        <dbReference type="ChEBI" id="CHEBI:49883"/>
        <label>1</label>
    </ligand>
</feature>
<dbReference type="AlphaFoldDB" id="A0A9E2P1J9"/>
<organism evidence="10 11">
    <name type="scientific">Candidatus Paraprevotella stercoravium</name>
    <dbReference type="NCBI Taxonomy" id="2838725"/>
    <lineage>
        <taxon>Bacteria</taxon>
        <taxon>Pseudomonadati</taxon>
        <taxon>Bacteroidota</taxon>
        <taxon>Bacteroidia</taxon>
        <taxon>Bacteroidales</taxon>
        <taxon>Prevotellaceae</taxon>
        <taxon>Paraprevotella</taxon>
    </lineage>
</organism>
<keyword evidence="4 8" id="KW-0677">Repeat</keyword>
<dbReference type="EMBL" id="JAHLFU010000177">
    <property type="protein sequence ID" value="MBU3853803.1"/>
    <property type="molecule type" value="Genomic_DNA"/>
</dbReference>
<name>A0A9E2P1J9_9BACT</name>
<evidence type="ECO:0000256" key="6">
    <source>
        <dbReference type="ARBA" id="ARBA00023004"/>
    </source>
</evidence>
<dbReference type="SUPFAM" id="SSF142019">
    <property type="entry name" value="Nqo1 FMN-binding domain-like"/>
    <property type="match status" value="1"/>
</dbReference>
<reference evidence="10" key="1">
    <citation type="journal article" date="2021" name="PeerJ">
        <title>Extensive microbial diversity within the chicken gut microbiome revealed by metagenomics and culture.</title>
        <authorList>
            <person name="Gilroy R."/>
            <person name="Ravi A."/>
            <person name="Getino M."/>
            <person name="Pursley I."/>
            <person name="Horton D.L."/>
            <person name="Alikhan N.F."/>
            <person name="Baker D."/>
            <person name="Gharbi K."/>
            <person name="Hall N."/>
            <person name="Watson M."/>
            <person name="Adriaenssens E.M."/>
            <person name="Foster-Nyarko E."/>
            <person name="Jarju S."/>
            <person name="Secka A."/>
            <person name="Antonio M."/>
            <person name="Oren A."/>
            <person name="Chaudhuri R.R."/>
            <person name="La Ragione R."/>
            <person name="Hildebrand F."/>
            <person name="Pallen M.J."/>
        </authorList>
    </citation>
    <scope>NUCLEOTIDE SEQUENCE</scope>
    <source>
        <strain evidence="10">G3-2149</strain>
    </source>
</reference>
<dbReference type="GO" id="GO:0005886">
    <property type="term" value="C:plasma membrane"/>
    <property type="evidence" value="ECO:0007669"/>
    <property type="project" value="UniProtKB-SubCell"/>
</dbReference>
<feature type="binding site" evidence="8">
    <location>
        <position position="381"/>
    </location>
    <ligand>
        <name>[4Fe-4S] cluster</name>
        <dbReference type="ChEBI" id="CHEBI:49883"/>
        <label>2</label>
    </ligand>
</feature>
<dbReference type="InterPro" id="IPR037225">
    <property type="entry name" value="Nuo51_FMN-bd_sf"/>
</dbReference>
<dbReference type="SUPFAM" id="SSF46548">
    <property type="entry name" value="alpha-helical ferredoxin"/>
    <property type="match status" value="1"/>
</dbReference>
<comment type="subcellular location">
    <subcellularLocation>
        <location evidence="8">Cell membrane</location>
        <topology evidence="8">Peripheral membrane protein</topology>
    </subcellularLocation>
</comment>
<feature type="binding site" evidence="8">
    <location>
        <position position="371"/>
    </location>
    <ligand>
        <name>[4Fe-4S] cluster</name>
        <dbReference type="ChEBI" id="CHEBI:49883"/>
        <label>1</label>
    </ligand>
</feature>
<keyword evidence="7 8" id="KW-0411">Iron-sulfur</keyword>
<keyword evidence="8" id="KW-0472">Membrane</keyword>
<evidence type="ECO:0000256" key="8">
    <source>
        <dbReference type="HAMAP-Rule" id="MF_00461"/>
    </source>
</evidence>
<evidence type="ECO:0000259" key="9">
    <source>
        <dbReference type="PROSITE" id="PS51379"/>
    </source>
</evidence>
<comment type="caution">
    <text evidence="10">The sequence shown here is derived from an EMBL/GenBank/DDBJ whole genome shotgun (WGS) entry which is preliminary data.</text>
</comment>
<dbReference type="Gene3D" id="3.30.70.20">
    <property type="match status" value="1"/>
</dbReference>